<sequence length="335" mass="37935">MTDELMALLKNNTWSLVPLPPGRTPIGYKWVFKVKENPNGSIQKCKARLVAKGFHQVAGFDFIETFSPIVKPATTRVMLTIALSRGWLIHQLDVNNAFLNGVLHEEVFIEQPLGFIQHNQSHLVCKLHKSLYGLKQAPRAWFEKLSTTLYAFGFISAKSDRSLFIRVTKSHSTCILVYVDDILITGSSEQVVMHLITSLNREFALKDLREVNYFLGIEVNHTSEVTWQSKKQHTVSRSSTEAEYRSLASLVVEITWLQSLLSEIKVTLPTPPVIWCDNLSTIMLDANLILHAKTKHVELDLYFVREKVLQRNVSVQHVPSIDQVADVLTKAVSST</sequence>
<name>A5B355_VITVI</name>
<protein>
    <recommendedName>
        <fullName evidence="1">Reverse transcriptase Ty1/copia-type domain-containing protein</fullName>
    </recommendedName>
</protein>
<evidence type="ECO:0000259" key="1">
    <source>
        <dbReference type="Pfam" id="PF07727"/>
    </source>
</evidence>
<reference evidence="2" key="1">
    <citation type="journal article" date="2007" name="PLoS ONE">
        <title>The first genome sequence of an elite grapevine cultivar (Pinot noir Vitis vinifera L.): coping with a highly heterozygous genome.</title>
        <authorList>
            <person name="Velasco R."/>
            <person name="Zharkikh A."/>
            <person name="Troggio M."/>
            <person name="Cartwright D.A."/>
            <person name="Cestaro A."/>
            <person name="Pruss D."/>
            <person name="Pindo M."/>
            <person name="FitzGerald L.M."/>
            <person name="Vezzulli S."/>
            <person name="Reid J."/>
            <person name="Malacarne G."/>
            <person name="Iliev D."/>
            <person name="Coppola G."/>
            <person name="Wardell B."/>
            <person name="Micheletti D."/>
            <person name="Macalma T."/>
            <person name="Facci M."/>
            <person name="Mitchell J.T."/>
            <person name="Perazzolli M."/>
            <person name="Eldredge G."/>
            <person name="Gatto P."/>
            <person name="Oyzerski R."/>
            <person name="Moretto M."/>
            <person name="Gutin N."/>
            <person name="Stefanini M."/>
            <person name="Chen Y."/>
            <person name="Segala C."/>
            <person name="Davenport C."/>
            <person name="Dematte L."/>
            <person name="Mraz A."/>
            <person name="Battilana J."/>
            <person name="Stormo K."/>
            <person name="Costa F."/>
            <person name="Tao Q."/>
            <person name="Si-Ammour A."/>
            <person name="Harkins T."/>
            <person name="Lackey A."/>
            <person name="Perbost C."/>
            <person name="Taillon B."/>
            <person name="Stella A."/>
            <person name="Solovyev V."/>
            <person name="Fawcett J.A."/>
            <person name="Sterck L."/>
            <person name="Vandepoele K."/>
            <person name="Grando S.M."/>
            <person name="Toppo S."/>
            <person name="Moser C."/>
            <person name="Lanchbury J."/>
            <person name="Bogden R."/>
            <person name="Skolnick M."/>
            <person name="Sgaramella V."/>
            <person name="Bhatnagar S.K."/>
            <person name="Fontana P."/>
            <person name="Gutin A."/>
            <person name="Van de Peer Y."/>
            <person name="Salamini F."/>
            <person name="Viola R."/>
        </authorList>
    </citation>
    <scope>NUCLEOTIDE SEQUENCE</scope>
</reference>
<dbReference type="CDD" id="cd09272">
    <property type="entry name" value="RNase_HI_RT_Ty1"/>
    <property type="match status" value="1"/>
</dbReference>
<accession>A5B355</accession>
<dbReference type="PANTHER" id="PTHR11439">
    <property type="entry name" value="GAG-POL-RELATED RETROTRANSPOSON"/>
    <property type="match status" value="1"/>
</dbReference>
<evidence type="ECO:0000313" key="2">
    <source>
        <dbReference type="EMBL" id="CAN63098.1"/>
    </source>
</evidence>
<dbReference type="PANTHER" id="PTHR11439:SF463">
    <property type="entry name" value="REVERSE TRANSCRIPTASE TY1_COPIA-TYPE DOMAIN-CONTAINING PROTEIN"/>
    <property type="match status" value="1"/>
</dbReference>
<organism evidence="2">
    <name type="scientific">Vitis vinifera</name>
    <name type="common">Grape</name>
    <dbReference type="NCBI Taxonomy" id="29760"/>
    <lineage>
        <taxon>Eukaryota</taxon>
        <taxon>Viridiplantae</taxon>
        <taxon>Streptophyta</taxon>
        <taxon>Embryophyta</taxon>
        <taxon>Tracheophyta</taxon>
        <taxon>Spermatophyta</taxon>
        <taxon>Magnoliopsida</taxon>
        <taxon>eudicotyledons</taxon>
        <taxon>Gunneridae</taxon>
        <taxon>Pentapetalae</taxon>
        <taxon>rosids</taxon>
        <taxon>Vitales</taxon>
        <taxon>Vitaceae</taxon>
        <taxon>Viteae</taxon>
        <taxon>Vitis</taxon>
    </lineage>
</organism>
<gene>
    <name evidence="2" type="ORF">VITISV_009456</name>
</gene>
<dbReference type="Pfam" id="PF07727">
    <property type="entry name" value="RVT_2"/>
    <property type="match status" value="1"/>
</dbReference>
<feature type="domain" description="Reverse transcriptase Ty1/copia-type" evidence="1">
    <location>
        <begin position="11"/>
        <end position="225"/>
    </location>
</feature>
<dbReference type="EMBL" id="AM444978">
    <property type="protein sequence ID" value="CAN63098.1"/>
    <property type="molecule type" value="Genomic_DNA"/>
</dbReference>
<dbReference type="InterPro" id="IPR043502">
    <property type="entry name" value="DNA/RNA_pol_sf"/>
</dbReference>
<dbReference type="AlphaFoldDB" id="A5B355"/>
<dbReference type="SUPFAM" id="SSF56672">
    <property type="entry name" value="DNA/RNA polymerases"/>
    <property type="match status" value="1"/>
</dbReference>
<dbReference type="InterPro" id="IPR013103">
    <property type="entry name" value="RVT_2"/>
</dbReference>
<proteinExistence type="predicted"/>